<keyword evidence="2" id="KW-0812">Transmembrane</keyword>
<evidence type="ECO:0000256" key="3">
    <source>
        <dbReference type="ARBA" id="ARBA00022737"/>
    </source>
</evidence>
<evidence type="ECO:0000313" key="7">
    <source>
        <dbReference type="EMBL" id="KAK2155008.1"/>
    </source>
</evidence>
<reference evidence="7" key="1">
    <citation type="journal article" date="2023" name="Mol. Biol. Evol.">
        <title>Third-Generation Sequencing Reveals the Adaptive Role of the Epigenome in Three Deep-Sea Polychaetes.</title>
        <authorList>
            <person name="Perez M."/>
            <person name="Aroh O."/>
            <person name="Sun Y."/>
            <person name="Lan Y."/>
            <person name="Juniper S.K."/>
            <person name="Young C.R."/>
            <person name="Angers B."/>
            <person name="Qian P.Y."/>
        </authorList>
    </citation>
    <scope>NUCLEOTIDE SEQUENCE</scope>
    <source>
        <strain evidence="7">P08H-3</strain>
    </source>
</reference>
<dbReference type="GO" id="GO:0016020">
    <property type="term" value="C:membrane"/>
    <property type="evidence" value="ECO:0007669"/>
    <property type="project" value="UniProtKB-SubCell"/>
</dbReference>
<keyword evidence="3" id="KW-0677">Repeat</keyword>
<dbReference type="InterPro" id="IPR037721">
    <property type="entry name" value="Ferlin"/>
</dbReference>
<dbReference type="Proteomes" id="UP001208570">
    <property type="component" value="Unassembled WGS sequence"/>
</dbReference>
<dbReference type="GO" id="GO:0007009">
    <property type="term" value="P:plasma membrane organization"/>
    <property type="evidence" value="ECO:0007669"/>
    <property type="project" value="TreeGrafter"/>
</dbReference>
<evidence type="ECO:0000313" key="8">
    <source>
        <dbReference type="Proteomes" id="UP001208570"/>
    </source>
</evidence>
<name>A0AAD9JM48_9ANNE</name>
<organism evidence="7 8">
    <name type="scientific">Paralvinella palmiformis</name>
    <dbReference type="NCBI Taxonomy" id="53620"/>
    <lineage>
        <taxon>Eukaryota</taxon>
        <taxon>Metazoa</taxon>
        <taxon>Spiralia</taxon>
        <taxon>Lophotrochozoa</taxon>
        <taxon>Annelida</taxon>
        <taxon>Polychaeta</taxon>
        <taxon>Sedentaria</taxon>
        <taxon>Canalipalpata</taxon>
        <taxon>Terebellida</taxon>
        <taxon>Terebelliformia</taxon>
        <taxon>Alvinellidae</taxon>
        <taxon>Paralvinella</taxon>
    </lineage>
</organism>
<dbReference type="EMBL" id="JAODUP010000251">
    <property type="protein sequence ID" value="KAK2155008.1"/>
    <property type="molecule type" value="Genomic_DNA"/>
</dbReference>
<dbReference type="Pfam" id="PF08150">
    <property type="entry name" value="FerB"/>
    <property type="match status" value="1"/>
</dbReference>
<dbReference type="AlphaFoldDB" id="A0AAD9JM48"/>
<evidence type="ECO:0000256" key="4">
    <source>
        <dbReference type="ARBA" id="ARBA00022989"/>
    </source>
</evidence>
<sequence>MARTLKATVSKNKLKDKIKATSNLQNKLRNLAHEPQHALPDVFIWLISNHKRIAYHRIPAKDIVFSIVDEERGKECGRVQTLFLKLPGKKGTGPTGWAVQAKLQMYLWLGLSKHKKELLKGLPAGYEDTPQIRRACRIVGSPPPSIKYTGSDASGLSDPFARVVFGDQSQCTQVIDETLSPTWDEMLIFNEVTIYGTIEEIKDYPPTIVVEIFDQDRVGKAEFIGRALAKPTVKKSDEKYERPNFPPQLEWSDICRGPDRAGELLAAFELLQVLFWGMRELKKIHFTSVDKPRIDVECAGHVLSSSVIVNSKKNPNFTIPVKFFDVELPDNELYCPPITIRCVDCRNFGRFVLVGTHVINNIHKFMYVPTTKTAKEAWKKFLGGGGGGGGAGGGGA</sequence>
<evidence type="ECO:0000259" key="6">
    <source>
        <dbReference type="PROSITE" id="PS50004"/>
    </source>
</evidence>
<dbReference type="SUPFAM" id="SSF49562">
    <property type="entry name" value="C2 domain (Calcium/lipid-binding domain, CaLB)"/>
    <property type="match status" value="2"/>
</dbReference>
<dbReference type="InterPro" id="IPR037723">
    <property type="entry name" value="C2D_Ferlin"/>
</dbReference>
<evidence type="ECO:0000256" key="1">
    <source>
        <dbReference type="ARBA" id="ARBA00004167"/>
    </source>
</evidence>
<accession>A0AAD9JM48</accession>
<dbReference type="PROSITE" id="PS50004">
    <property type="entry name" value="C2"/>
    <property type="match status" value="1"/>
</dbReference>
<dbReference type="InterPro" id="IPR000008">
    <property type="entry name" value="C2_dom"/>
</dbReference>
<dbReference type="Gene3D" id="2.60.40.150">
    <property type="entry name" value="C2 domain"/>
    <property type="match status" value="1"/>
</dbReference>
<keyword evidence="4" id="KW-1133">Transmembrane helix</keyword>
<dbReference type="InterPro" id="IPR035892">
    <property type="entry name" value="C2_domain_sf"/>
</dbReference>
<dbReference type="SMART" id="SM01201">
    <property type="entry name" value="FerB"/>
    <property type="match status" value="1"/>
</dbReference>
<feature type="domain" description="C2" evidence="6">
    <location>
        <begin position="108"/>
        <end position="244"/>
    </location>
</feature>
<dbReference type="CDD" id="cd04017">
    <property type="entry name" value="C2D_Ferlin"/>
    <property type="match status" value="1"/>
</dbReference>
<keyword evidence="5" id="KW-0472">Membrane</keyword>
<keyword evidence="8" id="KW-1185">Reference proteome</keyword>
<evidence type="ECO:0000256" key="5">
    <source>
        <dbReference type="ARBA" id="ARBA00023136"/>
    </source>
</evidence>
<proteinExistence type="predicted"/>
<gene>
    <name evidence="7" type="ORF">LSH36_251g03028</name>
</gene>
<dbReference type="PANTHER" id="PTHR12546:SF60">
    <property type="entry name" value="MISFIRE, ISOFORM F"/>
    <property type="match status" value="1"/>
</dbReference>
<comment type="subcellular location">
    <subcellularLocation>
        <location evidence="1">Membrane</location>
        <topology evidence="1">Single-pass membrane protein</topology>
    </subcellularLocation>
</comment>
<evidence type="ECO:0000256" key="2">
    <source>
        <dbReference type="ARBA" id="ARBA00022692"/>
    </source>
</evidence>
<protein>
    <recommendedName>
        <fullName evidence="6">C2 domain-containing protein</fullName>
    </recommendedName>
</protein>
<comment type="caution">
    <text evidence="7">The sequence shown here is derived from an EMBL/GenBank/DDBJ whole genome shotgun (WGS) entry which is preliminary data.</text>
</comment>
<dbReference type="InterPro" id="IPR012561">
    <property type="entry name" value="Ferlin_B-domain"/>
</dbReference>
<dbReference type="SMART" id="SM00239">
    <property type="entry name" value="C2"/>
    <property type="match status" value="1"/>
</dbReference>
<dbReference type="Pfam" id="PF00168">
    <property type="entry name" value="C2"/>
    <property type="match status" value="1"/>
</dbReference>
<dbReference type="PANTHER" id="PTHR12546">
    <property type="entry name" value="FER-1-LIKE"/>
    <property type="match status" value="1"/>
</dbReference>